<dbReference type="AlphaFoldDB" id="A0A563VMF1"/>
<gene>
    <name evidence="1" type="ORF">H1P_1570015</name>
</gene>
<keyword evidence="2" id="KW-1185">Reference proteome</keyword>
<reference evidence="1 2" key="1">
    <citation type="submission" date="2019-01" db="EMBL/GenBank/DDBJ databases">
        <authorList>
            <person name="Brito A."/>
        </authorList>
    </citation>
    <scope>NUCLEOTIDE SEQUENCE [LARGE SCALE GENOMIC DNA]</scope>
    <source>
        <strain evidence="1">1</strain>
    </source>
</reference>
<dbReference type="Proteomes" id="UP000320055">
    <property type="component" value="Unassembled WGS sequence"/>
</dbReference>
<organism evidence="1 2">
    <name type="scientific">Hyella patelloides LEGE 07179</name>
    <dbReference type="NCBI Taxonomy" id="945734"/>
    <lineage>
        <taxon>Bacteria</taxon>
        <taxon>Bacillati</taxon>
        <taxon>Cyanobacteriota</taxon>
        <taxon>Cyanophyceae</taxon>
        <taxon>Pleurocapsales</taxon>
        <taxon>Hyellaceae</taxon>
        <taxon>Hyella</taxon>
    </lineage>
</organism>
<proteinExistence type="predicted"/>
<accession>A0A563VMF1</accession>
<evidence type="ECO:0000313" key="1">
    <source>
        <dbReference type="EMBL" id="VEP12630.1"/>
    </source>
</evidence>
<evidence type="ECO:0000313" key="2">
    <source>
        <dbReference type="Proteomes" id="UP000320055"/>
    </source>
</evidence>
<sequence length="40" mass="4543">MALPVILNVSVTNVTFNVKIYIDKLVFSDRQKVDLLLHVS</sequence>
<protein>
    <submittedName>
        <fullName evidence="1">Uncharacterized protein</fullName>
    </submittedName>
</protein>
<name>A0A563VMF1_9CYAN</name>
<dbReference type="EMBL" id="CAACVJ010000065">
    <property type="protein sequence ID" value="VEP12630.1"/>
    <property type="molecule type" value="Genomic_DNA"/>
</dbReference>